<dbReference type="GO" id="GO:0016651">
    <property type="term" value="F:oxidoreductase activity, acting on NAD(P)H"/>
    <property type="evidence" value="ECO:0007669"/>
    <property type="project" value="InterPro"/>
</dbReference>
<dbReference type="PANTHER" id="PTHR45348:SF2">
    <property type="entry name" value="ZINC-TYPE ALCOHOL DEHYDROGENASE-LIKE PROTEIN C2E1P3.01"/>
    <property type="match status" value="1"/>
</dbReference>
<protein>
    <submittedName>
        <fullName evidence="2">GroES-like protein</fullName>
    </submittedName>
</protein>
<evidence type="ECO:0000313" key="2">
    <source>
        <dbReference type="EMBL" id="KZV83588.1"/>
    </source>
</evidence>
<evidence type="ECO:0000313" key="3">
    <source>
        <dbReference type="Proteomes" id="UP000077266"/>
    </source>
</evidence>
<gene>
    <name evidence="2" type="ORF">EXIGLDRAFT_309652</name>
</gene>
<dbReference type="Proteomes" id="UP000077266">
    <property type="component" value="Unassembled WGS sequence"/>
</dbReference>
<organism evidence="2 3">
    <name type="scientific">Exidia glandulosa HHB12029</name>
    <dbReference type="NCBI Taxonomy" id="1314781"/>
    <lineage>
        <taxon>Eukaryota</taxon>
        <taxon>Fungi</taxon>
        <taxon>Dikarya</taxon>
        <taxon>Basidiomycota</taxon>
        <taxon>Agaricomycotina</taxon>
        <taxon>Agaricomycetes</taxon>
        <taxon>Auriculariales</taxon>
        <taxon>Exidiaceae</taxon>
        <taxon>Exidia</taxon>
    </lineage>
</organism>
<dbReference type="AlphaFoldDB" id="A0A165D0X8"/>
<reference evidence="2 3" key="1">
    <citation type="journal article" date="2016" name="Mol. Biol. Evol.">
        <title>Comparative Genomics of Early-Diverging Mushroom-Forming Fungi Provides Insights into the Origins of Lignocellulose Decay Capabilities.</title>
        <authorList>
            <person name="Nagy L.G."/>
            <person name="Riley R."/>
            <person name="Tritt A."/>
            <person name="Adam C."/>
            <person name="Daum C."/>
            <person name="Floudas D."/>
            <person name="Sun H."/>
            <person name="Yadav J.S."/>
            <person name="Pangilinan J."/>
            <person name="Larsson K.H."/>
            <person name="Matsuura K."/>
            <person name="Barry K."/>
            <person name="Labutti K."/>
            <person name="Kuo R."/>
            <person name="Ohm R.A."/>
            <person name="Bhattacharya S.S."/>
            <person name="Shirouzu T."/>
            <person name="Yoshinaga Y."/>
            <person name="Martin F.M."/>
            <person name="Grigoriev I.V."/>
            <person name="Hibbett D.S."/>
        </authorList>
    </citation>
    <scope>NUCLEOTIDE SEQUENCE [LARGE SCALE GENOMIC DNA]</scope>
    <source>
        <strain evidence="2 3">HHB12029</strain>
    </source>
</reference>
<proteinExistence type="predicted"/>
<dbReference type="InterPro" id="IPR013149">
    <property type="entry name" value="ADH-like_C"/>
</dbReference>
<evidence type="ECO:0000259" key="1">
    <source>
        <dbReference type="SMART" id="SM00829"/>
    </source>
</evidence>
<dbReference type="Pfam" id="PF00107">
    <property type="entry name" value="ADH_zinc_N"/>
    <property type="match status" value="1"/>
</dbReference>
<dbReference type="Gene3D" id="3.40.50.720">
    <property type="entry name" value="NAD(P)-binding Rossmann-like Domain"/>
    <property type="match status" value="1"/>
</dbReference>
<name>A0A165D0X8_EXIGL</name>
<dbReference type="Pfam" id="PF08240">
    <property type="entry name" value="ADH_N"/>
    <property type="match status" value="1"/>
</dbReference>
<dbReference type="EMBL" id="KV426264">
    <property type="protein sequence ID" value="KZV83588.1"/>
    <property type="molecule type" value="Genomic_DNA"/>
</dbReference>
<dbReference type="SMART" id="SM00829">
    <property type="entry name" value="PKS_ER"/>
    <property type="match status" value="1"/>
</dbReference>
<dbReference type="InterPro" id="IPR036291">
    <property type="entry name" value="NAD(P)-bd_dom_sf"/>
</dbReference>
<keyword evidence="3" id="KW-1185">Reference proteome</keyword>
<dbReference type="InParanoid" id="A0A165D0X8"/>
<dbReference type="STRING" id="1314781.A0A165D0X8"/>
<dbReference type="InterPro" id="IPR013154">
    <property type="entry name" value="ADH-like_N"/>
</dbReference>
<dbReference type="InterPro" id="IPR020843">
    <property type="entry name" value="ER"/>
</dbReference>
<sequence>MTGVKALSITQRKSFKLTILDFPEPKLGPGEFLIENVAVAQNPVDWKQVLYDTGIPQLPWTNGADVAGTIVKVGPNVKGFAVGDRVLSFLSRQTARHGAYQTHSISSADRTVKVPNNYTFEQASTVPLGYVTAGASLVATLGVSLLTTSDLRGADRRVTGKPLLVWGGSSSVGAFAVQLGKLAGYTVISTASPANHEYVRSLGASEVFDYHSPDVVANIRAAAGPNLSLVFDAISENGSLEASAAAITASKGVVASVLGAVKSPLPHVKIIASGARLAYEQPDVGKKIFEALQGLLDRGELIPNPVTIMSGGLNGVEAGWELGRTHAISGEKLVYRMADTVF</sequence>
<dbReference type="InterPro" id="IPR047122">
    <property type="entry name" value="Trans-enoyl_RdTase-like"/>
</dbReference>
<dbReference type="SUPFAM" id="SSF50129">
    <property type="entry name" value="GroES-like"/>
    <property type="match status" value="1"/>
</dbReference>
<feature type="domain" description="Enoyl reductase (ER)" evidence="1">
    <location>
        <begin position="10"/>
        <end position="288"/>
    </location>
</feature>
<dbReference type="SUPFAM" id="SSF51735">
    <property type="entry name" value="NAD(P)-binding Rossmann-fold domains"/>
    <property type="match status" value="1"/>
</dbReference>
<dbReference type="CDD" id="cd08249">
    <property type="entry name" value="enoyl_reductase_like"/>
    <property type="match status" value="1"/>
</dbReference>
<dbReference type="Gene3D" id="3.90.180.10">
    <property type="entry name" value="Medium-chain alcohol dehydrogenases, catalytic domain"/>
    <property type="match status" value="1"/>
</dbReference>
<accession>A0A165D0X8</accession>
<dbReference type="InterPro" id="IPR011032">
    <property type="entry name" value="GroES-like_sf"/>
</dbReference>
<dbReference type="PANTHER" id="PTHR45348">
    <property type="entry name" value="HYPOTHETICAL OXIDOREDUCTASE (EUROFUNG)"/>
    <property type="match status" value="1"/>
</dbReference>
<dbReference type="OrthoDB" id="10257049at2759"/>